<keyword evidence="5" id="KW-0999">Mitochondrion inner membrane</keyword>
<keyword evidence="5" id="KW-0479">Metal-binding</keyword>
<evidence type="ECO:0000256" key="1">
    <source>
        <dbReference type="ARBA" id="ARBA00022603"/>
    </source>
</evidence>
<dbReference type="SUPFAM" id="SSF53335">
    <property type="entry name" value="S-adenosyl-L-methionine-dependent methyltransferases"/>
    <property type="match status" value="1"/>
</dbReference>
<evidence type="ECO:0000256" key="2">
    <source>
        <dbReference type="ARBA" id="ARBA00022679"/>
    </source>
</evidence>
<dbReference type="InterPro" id="IPR029063">
    <property type="entry name" value="SAM-dependent_MTases_sf"/>
</dbReference>
<dbReference type="EC" id="2.1.1.-" evidence="5"/>
<comment type="subunit">
    <text evidence="5">Component of a multi-subunit COQ enzyme complex.</text>
</comment>
<dbReference type="GO" id="GO:0046872">
    <property type="term" value="F:metal ion binding"/>
    <property type="evidence" value="ECO:0007669"/>
    <property type="project" value="UniProtKB-KW"/>
</dbReference>
<comment type="subcellular location">
    <subcellularLocation>
        <location evidence="5">Mitochondrion inner membrane</location>
        <topology evidence="5">Peripheral membrane protein</topology>
        <orientation evidence="5">Matrix side</orientation>
    </subcellularLocation>
</comment>
<dbReference type="Gene3D" id="3.40.50.150">
    <property type="entry name" value="Vaccinia Virus protein VP39"/>
    <property type="match status" value="1"/>
</dbReference>
<keyword evidence="5" id="KW-0472">Membrane</keyword>
<comment type="similarity">
    <text evidence="5">Belongs to the class I-like SAM-binding methyltransferase superfamily. UbiG/COQ3 family.</text>
</comment>
<comment type="pathway">
    <text evidence="5">Cofactor biosynthesis; ubiquinone biosynthesis.</text>
</comment>
<keyword evidence="5" id="KW-0496">Mitochondrion</keyword>
<gene>
    <name evidence="7" type="ORF">TCAL_07962</name>
</gene>
<reference evidence="7 8" key="1">
    <citation type="journal article" date="2018" name="Nat. Ecol. Evol.">
        <title>Genomic signatures of mitonuclear coevolution across populations of Tigriopus californicus.</title>
        <authorList>
            <person name="Barreto F.S."/>
            <person name="Watson E.T."/>
            <person name="Lima T.G."/>
            <person name="Willett C.S."/>
            <person name="Edmands S."/>
            <person name="Li W."/>
            <person name="Burton R.S."/>
        </authorList>
    </citation>
    <scope>NUCLEOTIDE SEQUENCE [LARGE SCALE GENOMIC DNA]</scope>
    <source>
        <strain evidence="7 8">San Diego</strain>
    </source>
</reference>
<keyword evidence="1 5" id="KW-0489">Methyltransferase</keyword>
<evidence type="ECO:0000256" key="4">
    <source>
        <dbReference type="ARBA" id="ARBA00022691"/>
    </source>
</evidence>
<protein>
    <recommendedName>
        <fullName evidence="5">Ubiquinone biosynthesis O-methyltransferase, mitochondrial</fullName>
    </recommendedName>
    <alternativeName>
        <fullName evidence="5">3-demethylubiquinol 3-O-methyltransferase</fullName>
        <ecNumber evidence="5">2.1.1.64</ecNumber>
    </alternativeName>
    <alternativeName>
        <fullName evidence="5">3-demethylubiquinone 3-O-methyltransferase</fullName>
        <ecNumber evidence="5">2.1.1.-</ecNumber>
    </alternativeName>
    <alternativeName>
        <fullName evidence="5">Polyprenyldihydroxybenzoate methyltransferase</fullName>
        <ecNumber evidence="5">2.1.1.114</ecNumber>
    </alternativeName>
</protein>
<feature type="binding site" evidence="5">
    <location>
        <position position="190"/>
    </location>
    <ligand>
        <name>Mg(2+)</name>
        <dbReference type="ChEBI" id="CHEBI:18420"/>
    </ligand>
</feature>
<organism evidence="7 8">
    <name type="scientific">Tigriopus californicus</name>
    <name type="common">Marine copepod</name>
    <dbReference type="NCBI Taxonomy" id="6832"/>
    <lineage>
        <taxon>Eukaryota</taxon>
        <taxon>Metazoa</taxon>
        <taxon>Ecdysozoa</taxon>
        <taxon>Arthropoda</taxon>
        <taxon>Crustacea</taxon>
        <taxon>Multicrustacea</taxon>
        <taxon>Hexanauplia</taxon>
        <taxon>Copepoda</taxon>
        <taxon>Harpacticoida</taxon>
        <taxon>Harpacticidae</taxon>
        <taxon>Tigriopus</taxon>
    </lineage>
</organism>
<evidence type="ECO:0000313" key="8">
    <source>
        <dbReference type="Proteomes" id="UP000318571"/>
    </source>
</evidence>
<dbReference type="EMBL" id="VCGU01000458">
    <property type="protein sequence ID" value="TRY62804.1"/>
    <property type="molecule type" value="Genomic_DNA"/>
</dbReference>
<comment type="function">
    <text evidence="5">O-methyltransferase required for two non-consecutive steps during ubiquinone biosynthesis. Catalyzes the 2 O-methylation of 3,4-dihydroxy-5-(all-trans-polyprenyl)benzoic acid into 4-hydroxy-3-methoxy-5-(all-trans-polyprenyl)benzoic acid. Also catalyzes the last step of ubiquinone biosynthesis by mediating methylation of 3-demethylubiquinone into ubiquinone. Also able to mediate the methylation of 3-demethylubiquinol into ubiquinol.</text>
</comment>
<feature type="binding site" evidence="5">
    <location>
        <position position="120"/>
    </location>
    <ligand>
        <name>S-adenosyl-L-methionine</name>
        <dbReference type="ChEBI" id="CHEBI:59789"/>
    </ligand>
</feature>
<accession>A0A553NBI0</accession>
<dbReference type="UniPathway" id="UPA00232"/>
<proteinExistence type="inferred from homology"/>
<sequence length="308" mass="34664">MLTTVCVLSALARRFPRPWARNLSTRDDASPSSTTPNEDKFKFDPHLWSTSTSFNADEVDKFRAMAQSWWDPQGPCQPLHSMNTLRVSLVRQGLLQTGLIPEDQAQTGRDLTGLRILDVGCGGGLLSEPLARLGATVTGLDAAEENIRIAQEHAHQDEAIRERLTYEACTAEDFCQRNPEVQFDAVVASEVIEHVDQQPLFVHTCSQLVRERGSLFFTTLNRTQESYLAGIVAAEYVLRLLPRGTHDWQKFVQPEELEGWLNAAGCRTRSVQGMVYMPVFNTWHWIPVNRVNYALHAVKEPALTSFID</sequence>
<dbReference type="OrthoDB" id="6815431at2759"/>
<keyword evidence="2 5" id="KW-0808">Transferase</keyword>
<dbReference type="AlphaFoldDB" id="A0A553NBI0"/>
<evidence type="ECO:0000256" key="6">
    <source>
        <dbReference type="SAM" id="MobiDB-lite"/>
    </source>
</evidence>
<dbReference type="GO" id="GO:0010420">
    <property type="term" value="F:polyprenyldihydroxybenzoate methyltransferase activity"/>
    <property type="evidence" value="ECO:0007669"/>
    <property type="project" value="UniProtKB-UniRule"/>
</dbReference>
<feature type="region of interest" description="Disordered" evidence="6">
    <location>
        <begin position="22"/>
        <end position="42"/>
    </location>
</feature>
<feature type="binding site" evidence="5">
    <location>
        <position position="194"/>
    </location>
    <ligand>
        <name>Mg(2+)</name>
        <dbReference type="ChEBI" id="CHEBI:18420"/>
    </ligand>
</feature>
<keyword evidence="8" id="KW-1185">Reference proteome</keyword>
<evidence type="ECO:0000256" key="5">
    <source>
        <dbReference type="HAMAP-Rule" id="MF_03190"/>
    </source>
</evidence>
<dbReference type="PANTHER" id="PTHR43464:SF19">
    <property type="entry name" value="UBIQUINONE BIOSYNTHESIS O-METHYLTRANSFERASE, MITOCHONDRIAL"/>
    <property type="match status" value="1"/>
</dbReference>
<comment type="cofactor">
    <cofactor evidence="5">
        <name>Mg(2+)</name>
        <dbReference type="ChEBI" id="CHEBI:18420"/>
    </cofactor>
</comment>
<name>A0A553NBI0_TIGCA</name>
<dbReference type="PANTHER" id="PTHR43464">
    <property type="entry name" value="METHYLTRANSFERASE"/>
    <property type="match status" value="1"/>
</dbReference>
<comment type="catalytic activity">
    <reaction evidence="5">
        <text>a 3-demethylubiquinol + S-adenosyl-L-methionine = a ubiquinol + S-adenosyl-L-homocysteine + H(+)</text>
        <dbReference type="Rhea" id="RHEA:44380"/>
        <dbReference type="Rhea" id="RHEA-COMP:9566"/>
        <dbReference type="Rhea" id="RHEA-COMP:10914"/>
        <dbReference type="ChEBI" id="CHEBI:15378"/>
        <dbReference type="ChEBI" id="CHEBI:17976"/>
        <dbReference type="ChEBI" id="CHEBI:57856"/>
        <dbReference type="ChEBI" id="CHEBI:59789"/>
        <dbReference type="ChEBI" id="CHEBI:84422"/>
        <dbReference type="EC" id="2.1.1.64"/>
    </reaction>
</comment>
<feature type="binding site" evidence="5">
    <location>
        <position position="193"/>
    </location>
    <ligand>
        <name>Mg(2+)</name>
        <dbReference type="ChEBI" id="CHEBI:18420"/>
    </ligand>
</feature>
<dbReference type="NCBIfam" id="TIGR01983">
    <property type="entry name" value="UbiG"/>
    <property type="match status" value="1"/>
</dbReference>
<comment type="catalytic activity">
    <reaction evidence="5">
        <text>a 3-demethylubiquinone + S-adenosyl-L-methionine = a ubiquinone + S-adenosyl-L-homocysteine</text>
        <dbReference type="Rhea" id="RHEA:81215"/>
        <dbReference type="Rhea" id="RHEA-COMP:9565"/>
        <dbReference type="Rhea" id="RHEA-COMP:19654"/>
        <dbReference type="ChEBI" id="CHEBI:16389"/>
        <dbReference type="ChEBI" id="CHEBI:57856"/>
        <dbReference type="ChEBI" id="CHEBI:59789"/>
        <dbReference type="ChEBI" id="CHEBI:231825"/>
    </reaction>
</comment>
<dbReference type="OMA" id="LASRWWD"/>
<dbReference type="STRING" id="6832.A0A553NBI0"/>
<dbReference type="GO" id="GO:0061542">
    <property type="term" value="F:3-demethylubiquinol 3-O-methyltransferase activity"/>
    <property type="evidence" value="ECO:0007669"/>
    <property type="project" value="UniProtKB-UniRule"/>
</dbReference>
<dbReference type="GO" id="GO:0032259">
    <property type="term" value="P:methylation"/>
    <property type="evidence" value="ECO:0007669"/>
    <property type="project" value="UniProtKB-KW"/>
</dbReference>
<feature type="binding site" evidence="5">
    <location>
        <position position="189"/>
    </location>
    <ligand>
        <name>S-adenosyl-L-methionine</name>
        <dbReference type="ChEBI" id="CHEBI:59789"/>
    </ligand>
</feature>
<keyword evidence="3 5" id="KW-0831">Ubiquinone biosynthesis</keyword>
<feature type="binding site" evidence="5">
    <location>
        <position position="141"/>
    </location>
    <ligand>
        <name>S-adenosyl-L-methionine</name>
        <dbReference type="ChEBI" id="CHEBI:59789"/>
    </ligand>
</feature>
<dbReference type="Pfam" id="PF13489">
    <property type="entry name" value="Methyltransf_23"/>
    <property type="match status" value="1"/>
</dbReference>
<dbReference type="CDD" id="cd02440">
    <property type="entry name" value="AdoMet_MTases"/>
    <property type="match status" value="1"/>
</dbReference>
<comment type="caution">
    <text evidence="7">The sequence shown here is derived from an EMBL/GenBank/DDBJ whole genome shotgun (WGS) entry which is preliminary data.</text>
</comment>
<dbReference type="InterPro" id="IPR010233">
    <property type="entry name" value="UbiG_MeTrfase"/>
</dbReference>
<keyword evidence="4 5" id="KW-0949">S-adenosyl-L-methionine</keyword>
<evidence type="ECO:0000313" key="7">
    <source>
        <dbReference type="EMBL" id="TRY62804.1"/>
    </source>
</evidence>
<dbReference type="HAMAP" id="MF_00472">
    <property type="entry name" value="UbiG"/>
    <property type="match status" value="1"/>
</dbReference>
<evidence type="ECO:0000256" key="3">
    <source>
        <dbReference type="ARBA" id="ARBA00022688"/>
    </source>
</evidence>
<comment type="catalytic activity">
    <reaction evidence="5">
        <text>a 3,4-dihydroxy-5-(all-trans-polyprenyl)benzoate + S-adenosyl-L-methionine = a 4-hydroxy-3-methoxy-5-(all-trans-polyprenyl)benzoate + S-adenosyl-L-homocysteine + H(+)</text>
        <dbReference type="Rhea" id="RHEA:44452"/>
        <dbReference type="Rhea" id="RHEA-COMP:10930"/>
        <dbReference type="Rhea" id="RHEA-COMP:10931"/>
        <dbReference type="ChEBI" id="CHEBI:15378"/>
        <dbReference type="ChEBI" id="CHEBI:57856"/>
        <dbReference type="ChEBI" id="CHEBI:59789"/>
        <dbReference type="ChEBI" id="CHEBI:64694"/>
        <dbReference type="ChEBI" id="CHEBI:84443"/>
        <dbReference type="EC" id="2.1.1.114"/>
    </reaction>
</comment>
<dbReference type="Proteomes" id="UP000318571">
    <property type="component" value="Chromosome 10"/>
</dbReference>
<dbReference type="EC" id="2.1.1.114" evidence="5"/>
<dbReference type="EC" id="2.1.1.64" evidence="5"/>
<dbReference type="GO" id="GO:0031314">
    <property type="term" value="C:extrinsic component of mitochondrial inner membrane"/>
    <property type="evidence" value="ECO:0007669"/>
    <property type="project" value="UniProtKB-UniRule"/>
</dbReference>
<keyword evidence="5" id="KW-0460">Magnesium</keyword>
<feature type="binding site" evidence="5">
    <location>
        <position position="86"/>
    </location>
    <ligand>
        <name>S-adenosyl-L-methionine</name>
        <dbReference type="ChEBI" id="CHEBI:59789"/>
    </ligand>
</feature>
<dbReference type="GO" id="GO:0120537">
    <property type="term" value="F:3-demethylubiquinone 3-O-methyltransferase activity"/>
    <property type="evidence" value="ECO:0007669"/>
    <property type="project" value="RHEA"/>
</dbReference>